<dbReference type="GO" id="GO:0005615">
    <property type="term" value="C:extracellular space"/>
    <property type="evidence" value="ECO:0007669"/>
    <property type="project" value="TreeGrafter"/>
</dbReference>
<evidence type="ECO:0000256" key="3">
    <source>
        <dbReference type="ARBA" id="ARBA00023157"/>
    </source>
</evidence>
<evidence type="ECO:0000259" key="5">
    <source>
        <dbReference type="PROSITE" id="PS51448"/>
    </source>
</evidence>
<dbReference type="InParanoid" id="A0A674JL84"/>
<reference evidence="6" key="2">
    <citation type="submission" date="2025-09" db="UniProtKB">
        <authorList>
            <consortium name="Ensembl"/>
        </authorList>
    </citation>
    <scope>IDENTIFICATION</scope>
</reference>
<dbReference type="SUPFAM" id="SSF57492">
    <property type="entry name" value="Trefoil"/>
    <property type="match status" value="1"/>
</dbReference>
<dbReference type="InterPro" id="IPR044913">
    <property type="entry name" value="P_trefoil_dom_sf"/>
</dbReference>
<dbReference type="PROSITE" id="PS51448">
    <property type="entry name" value="P_TREFOIL_2"/>
    <property type="match status" value="1"/>
</dbReference>
<feature type="disulfide bond" evidence="4">
    <location>
        <begin position="37"/>
        <end position="52"/>
    </location>
</feature>
<protein>
    <recommendedName>
        <fullName evidence="5">P-type domain-containing protein</fullName>
    </recommendedName>
</protein>
<evidence type="ECO:0000313" key="7">
    <source>
        <dbReference type="Proteomes" id="UP000472274"/>
    </source>
</evidence>
<feature type="domain" description="P-type" evidence="5">
    <location>
        <begin position="25"/>
        <end position="68"/>
    </location>
</feature>
<dbReference type="Gene3D" id="4.10.110.10">
    <property type="entry name" value="Spasmolytic Protein, domain 1"/>
    <property type="match status" value="1"/>
</dbReference>
<reference evidence="6" key="1">
    <citation type="submission" date="2025-08" db="UniProtKB">
        <authorList>
            <consortium name="Ensembl"/>
        </authorList>
    </citation>
    <scope>IDENTIFICATION</scope>
</reference>
<evidence type="ECO:0000256" key="4">
    <source>
        <dbReference type="PROSITE-ProRule" id="PRU00779"/>
    </source>
</evidence>
<dbReference type="InterPro" id="IPR017957">
    <property type="entry name" value="P_trefoil_CS"/>
</dbReference>
<comment type="subcellular location">
    <subcellularLocation>
        <location evidence="1">Secreted</location>
    </subcellularLocation>
</comment>
<keyword evidence="2" id="KW-0964">Secreted</keyword>
<dbReference type="Pfam" id="PF00088">
    <property type="entry name" value="Trefoil"/>
    <property type="match status" value="1"/>
</dbReference>
<dbReference type="PRINTS" id="PR00680">
    <property type="entry name" value="PTREFOIL"/>
</dbReference>
<evidence type="ECO:0000256" key="2">
    <source>
        <dbReference type="ARBA" id="ARBA00022525"/>
    </source>
</evidence>
<dbReference type="InterPro" id="IPR017994">
    <property type="entry name" value="P_trefoil_chordata"/>
</dbReference>
<name>A0A674JL84_9SAUR</name>
<accession>A0A674JL84</accession>
<dbReference type="AlphaFoldDB" id="A0A674JL84"/>
<dbReference type="Ensembl" id="ENSTMTT00000020713.1">
    <property type="protein sequence ID" value="ENSTMTP00000020009.1"/>
    <property type="gene ID" value="ENSTMTG00000014694.1"/>
</dbReference>
<feature type="disulfide bond" evidence="4">
    <location>
        <begin position="27"/>
        <end position="53"/>
    </location>
</feature>
<proteinExistence type="predicted"/>
<dbReference type="PROSITE" id="PS00025">
    <property type="entry name" value="P_TREFOIL_1"/>
    <property type="match status" value="1"/>
</dbReference>
<evidence type="ECO:0000256" key="1">
    <source>
        <dbReference type="ARBA" id="ARBA00004613"/>
    </source>
</evidence>
<dbReference type="SMART" id="SM00018">
    <property type="entry name" value="PD"/>
    <property type="match status" value="1"/>
</dbReference>
<dbReference type="PANTHER" id="PTHR13826">
    <property type="entry name" value="INTESTINAL TREFOIL FACTOR-RELATED"/>
    <property type="match status" value="1"/>
</dbReference>
<dbReference type="CDD" id="cd00111">
    <property type="entry name" value="Trefoil"/>
    <property type="match status" value="1"/>
</dbReference>
<sequence>MGDCSQGIFCSSSLIIKYYIYRTPEQCAQQPSARRNCGYPYISAETCNNRGCCFDDSIVGAIWCFFPRTEEGNRVMGLFFPVPEYTENITVVLISSV</sequence>
<organism evidence="6 7">
    <name type="scientific">Terrapene triunguis</name>
    <name type="common">Three-toed box turtle</name>
    <dbReference type="NCBI Taxonomy" id="2587831"/>
    <lineage>
        <taxon>Eukaryota</taxon>
        <taxon>Metazoa</taxon>
        <taxon>Chordata</taxon>
        <taxon>Craniata</taxon>
        <taxon>Vertebrata</taxon>
        <taxon>Euteleostomi</taxon>
        <taxon>Archelosauria</taxon>
        <taxon>Testudinata</taxon>
        <taxon>Testudines</taxon>
        <taxon>Cryptodira</taxon>
        <taxon>Durocryptodira</taxon>
        <taxon>Testudinoidea</taxon>
        <taxon>Emydidae</taxon>
        <taxon>Terrapene</taxon>
    </lineage>
</organism>
<keyword evidence="3 4" id="KW-1015">Disulfide bond</keyword>
<dbReference type="Proteomes" id="UP000472274">
    <property type="component" value="Unplaced"/>
</dbReference>
<dbReference type="PANTHER" id="PTHR13826:SF14">
    <property type="entry name" value="TREFOIL FACTOR 2"/>
    <property type="match status" value="1"/>
</dbReference>
<dbReference type="InterPro" id="IPR000519">
    <property type="entry name" value="P_trefoil_dom"/>
</dbReference>
<keyword evidence="7" id="KW-1185">Reference proteome</keyword>
<evidence type="ECO:0000313" key="6">
    <source>
        <dbReference type="Ensembl" id="ENSTMTP00000020009.1"/>
    </source>
</evidence>
<dbReference type="GeneTree" id="ENSGT01070000254068"/>
<dbReference type="FunFam" id="4.10.110.10:FF:000006">
    <property type="entry name" value="Trefoil factor 1"/>
    <property type="match status" value="1"/>
</dbReference>
<feature type="disulfide bond" evidence="4">
    <location>
        <begin position="47"/>
        <end position="64"/>
    </location>
</feature>